<evidence type="ECO:0000313" key="3">
    <source>
        <dbReference type="Proteomes" id="UP000076532"/>
    </source>
</evidence>
<protein>
    <submittedName>
        <fullName evidence="1">Uncharacterized protein</fullName>
    </submittedName>
</protein>
<evidence type="ECO:0000313" key="2">
    <source>
        <dbReference type="EMBL" id="KZP19998.1"/>
    </source>
</evidence>
<dbReference type="Proteomes" id="UP000076532">
    <property type="component" value="Unassembled WGS sequence"/>
</dbReference>
<dbReference type="AlphaFoldDB" id="A0A166IMP4"/>
<dbReference type="EMBL" id="KV417559">
    <property type="protein sequence ID" value="KZP19998.1"/>
    <property type="molecule type" value="Genomic_DNA"/>
</dbReference>
<sequence>MPKAPDLLISHSPASYLPYEWVPFLPDGTRILQPKSLLRCYFYLPLTFDVVWIILKV</sequence>
<dbReference type="EMBL" id="KV417559">
    <property type="protein sequence ID" value="KZP19992.1"/>
    <property type="molecule type" value="Genomic_DNA"/>
</dbReference>
<keyword evidence="3" id="KW-1185">Reference proteome</keyword>
<proteinExistence type="predicted"/>
<reference evidence="1 3" key="1">
    <citation type="journal article" date="2016" name="Mol. Biol. Evol.">
        <title>Comparative Genomics of Early-Diverging Mushroom-Forming Fungi Provides Insights into the Origins of Lignocellulose Decay Capabilities.</title>
        <authorList>
            <person name="Nagy L.G."/>
            <person name="Riley R."/>
            <person name="Tritt A."/>
            <person name="Adam C."/>
            <person name="Daum C."/>
            <person name="Floudas D."/>
            <person name="Sun H."/>
            <person name="Yadav J.S."/>
            <person name="Pangilinan J."/>
            <person name="Larsson K.H."/>
            <person name="Matsuura K."/>
            <person name="Barry K."/>
            <person name="Labutti K."/>
            <person name="Kuo R."/>
            <person name="Ohm R.A."/>
            <person name="Bhattacharya S.S."/>
            <person name="Shirouzu T."/>
            <person name="Yoshinaga Y."/>
            <person name="Martin F.M."/>
            <person name="Grigoriev I.V."/>
            <person name="Hibbett D.S."/>
        </authorList>
    </citation>
    <scope>NUCLEOTIDE SEQUENCE [LARGE SCALE GENOMIC DNA]</scope>
    <source>
        <strain evidence="1 3">CBS 109695</strain>
    </source>
</reference>
<name>A0A166IMP4_9AGAM</name>
<accession>A0A166IMP4</accession>
<gene>
    <name evidence="1" type="ORF">FIBSPDRAFT_862241</name>
    <name evidence="2" type="ORF">FIBSPDRAFT_862251</name>
</gene>
<evidence type="ECO:0000313" key="1">
    <source>
        <dbReference type="EMBL" id="KZP19992.1"/>
    </source>
</evidence>
<organism evidence="1 3">
    <name type="scientific">Athelia psychrophila</name>
    <dbReference type="NCBI Taxonomy" id="1759441"/>
    <lineage>
        <taxon>Eukaryota</taxon>
        <taxon>Fungi</taxon>
        <taxon>Dikarya</taxon>
        <taxon>Basidiomycota</taxon>
        <taxon>Agaricomycotina</taxon>
        <taxon>Agaricomycetes</taxon>
        <taxon>Agaricomycetidae</taxon>
        <taxon>Atheliales</taxon>
        <taxon>Atheliaceae</taxon>
        <taxon>Athelia</taxon>
    </lineage>
</organism>